<dbReference type="STRING" id="1198449.ACAM_0343"/>
<accession>U3T8F7</accession>
<evidence type="ECO:0000313" key="2">
    <source>
        <dbReference type="EMBL" id="BAN89812.1"/>
    </source>
</evidence>
<feature type="compositionally biased region" description="Low complexity" evidence="1">
    <location>
        <begin position="9"/>
        <end position="23"/>
    </location>
</feature>
<organism evidence="2 3">
    <name type="scientific">Aeropyrum camini SY1 = JCM 12091</name>
    <dbReference type="NCBI Taxonomy" id="1198449"/>
    <lineage>
        <taxon>Archaea</taxon>
        <taxon>Thermoproteota</taxon>
        <taxon>Thermoprotei</taxon>
        <taxon>Desulfurococcales</taxon>
        <taxon>Desulfurococcaceae</taxon>
        <taxon>Aeropyrum</taxon>
    </lineage>
</organism>
<name>U3T8F7_9CREN</name>
<dbReference type="AlphaFoldDB" id="U3T8F7"/>
<protein>
    <submittedName>
        <fullName evidence="2">Esterase/lipase</fullName>
    </submittedName>
</protein>
<keyword evidence="3" id="KW-1185">Reference proteome</keyword>
<proteinExistence type="predicted"/>
<reference evidence="2 3" key="1">
    <citation type="journal article" date="2013" name="Appl. Environ. Microbiol.">
        <title>Variation of the Virus-Related Elements within Syntenic Genomes of the Hyperthermophilic Archaeon Aeropyrum.</title>
        <authorList>
            <person name="Daifuku T."/>
            <person name="Yoshida T."/>
            <person name="Kitamura T."/>
            <person name="Kawaichi S."/>
            <person name="Inoue T."/>
            <person name="Nomura K."/>
            <person name="Yoshida Y."/>
            <person name="Kuno S."/>
            <person name="Sako Y."/>
        </authorList>
    </citation>
    <scope>NUCLEOTIDE SEQUENCE [LARGE SCALE GENOMIC DNA]</scope>
    <source>
        <strain evidence="2 3">SY1</strain>
    </source>
</reference>
<dbReference type="Proteomes" id="UP000016887">
    <property type="component" value="Chromosome"/>
</dbReference>
<evidence type="ECO:0000256" key="1">
    <source>
        <dbReference type="SAM" id="MobiDB-lite"/>
    </source>
</evidence>
<feature type="region of interest" description="Disordered" evidence="1">
    <location>
        <begin position="1"/>
        <end position="25"/>
    </location>
</feature>
<dbReference type="EMBL" id="AP012489">
    <property type="protein sequence ID" value="BAN89812.1"/>
    <property type="molecule type" value="Genomic_DNA"/>
</dbReference>
<gene>
    <name evidence="2" type="ORF">ACAM_0343</name>
</gene>
<evidence type="ECO:0000313" key="3">
    <source>
        <dbReference type="Proteomes" id="UP000016887"/>
    </source>
</evidence>
<dbReference type="KEGG" id="acj:ACAM_0343"/>
<sequence>MQFYREDSSSTPKSQPPKQSKPTRNSIAKILKLPNLPAQLLLAPASQFYREDSHVAVFIYCFELDRSQFYREDSEAGGGRDHPH</sequence>